<sequence length="618" mass="70109">MKTLIFVSLNIVIFLIFVRLLRQKNLLSYFESGRWWITWLAVSVITLMDELTSIYYAPFEAYRFIGIKAIVYIALTSLFIRFLSTRMVEIAEILEVHNIKGGGVYSFSYLVLGPTASFIAVASILVTYILTASISTVSAVENGAAFLSVSPEIKFILKIFVVWFITGLNILGIRENARFTFLIFIFVSFVILNLIAGGFLNFSSSSLAKVYESYSLFISDLNGDSIFKSYSNVIAGIGSCILAYSGIESVLQTASLVKSWHDIRKAYIFLALTVGIVTPLIALFALSSGIELEKHETDLIPAFAEKVNGYWFGVAVSVLASVTLIMAVNTAMVASSELIEKICERYNFQWLMKLNRRGSLYRIHIMNGIFYSFILLITSGSQAVLAEMYAVGLIASFAINIASLLIYRYLMGTKEITYHTSRVGTLVLFIFIVSIFIYIVLHRPYGAMLWLFMTIFFLLAGLRISKFRAPEIPIRRVTDNPMDIVFTIAEIDSNEVHIHFKRPRENIGQIDSNSIYVSFYSPRLDKPEKKFQRHFWIAIQPRMNLFDMIVGLLNTISYDAPPDKKIHIHFGWPLSSWLDRMSTGIMVYNIMNLPRKFPRFIFHIDYPGNEEQKDGGPT</sequence>
<evidence type="ECO:0000256" key="2">
    <source>
        <dbReference type="ARBA" id="ARBA00022475"/>
    </source>
</evidence>
<feature type="transmembrane region" description="Helical" evidence="6">
    <location>
        <begin position="179"/>
        <end position="200"/>
    </location>
</feature>
<keyword evidence="2" id="KW-1003">Cell membrane</keyword>
<dbReference type="GO" id="GO:0005886">
    <property type="term" value="C:plasma membrane"/>
    <property type="evidence" value="ECO:0007669"/>
    <property type="project" value="UniProtKB-SubCell"/>
</dbReference>
<feature type="transmembrane region" description="Helical" evidence="6">
    <location>
        <begin position="62"/>
        <end position="83"/>
    </location>
</feature>
<accession>A0A0S4MZK6</accession>
<feature type="transmembrane region" description="Helical" evidence="6">
    <location>
        <begin position="360"/>
        <end position="377"/>
    </location>
</feature>
<feature type="transmembrane region" description="Helical" evidence="6">
    <location>
        <begin position="423"/>
        <end position="441"/>
    </location>
</feature>
<feature type="transmembrane region" description="Helical" evidence="6">
    <location>
        <begin position="155"/>
        <end position="172"/>
    </location>
</feature>
<evidence type="ECO:0000313" key="8">
    <source>
        <dbReference type="Proteomes" id="UP000320623"/>
    </source>
</evidence>
<evidence type="ECO:0000256" key="3">
    <source>
        <dbReference type="ARBA" id="ARBA00022692"/>
    </source>
</evidence>
<proteinExistence type="predicted"/>
<feature type="transmembrane region" description="Helical" evidence="6">
    <location>
        <begin position="229"/>
        <end position="247"/>
    </location>
</feature>
<feature type="transmembrane region" description="Helical" evidence="6">
    <location>
        <begin position="34"/>
        <end position="56"/>
    </location>
</feature>
<dbReference type="InterPro" id="IPR050367">
    <property type="entry name" value="APC_superfamily"/>
</dbReference>
<dbReference type="STRING" id="1643428.GCA_001442855_00728"/>
<feature type="transmembrane region" description="Helical" evidence="6">
    <location>
        <begin position="389"/>
        <end position="411"/>
    </location>
</feature>
<feature type="transmembrane region" description="Helical" evidence="6">
    <location>
        <begin position="310"/>
        <end position="339"/>
    </location>
</feature>
<organism evidence="7 8">
    <name type="scientific">Candidatus Thermokryptus mobilis</name>
    <dbReference type="NCBI Taxonomy" id="1643428"/>
    <lineage>
        <taxon>Bacteria</taxon>
        <taxon>Pseudomonadati</taxon>
        <taxon>Candidatus Kryptoniota</taxon>
        <taxon>Candidatus Thermokryptus</taxon>
    </lineage>
</organism>
<feature type="transmembrane region" description="Helical" evidence="6">
    <location>
        <begin position="267"/>
        <end position="290"/>
    </location>
</feature>
<dbReference type="Proteomes" id="UP000320623">
    <property type="component" value="Unassembled WGS sequence"/>
</dbReference>
<dbReference type="Gene3D" id="1.20.1740.10">
    <property type="entry name" value="Amino acid/polyamine transporter I"/>
    <property type="match status" value="1"/>
</dbReference>
<dbReference type="InterPro" id="IPR002293">
    <property type="entry name" value="AA/rel_permease1"/>
</dbReference>
<keyword evidence="8" id="KW-1185">Reference proteome</keyword>
<dbReference type="AlphaFoldDB" id="A0A0S4MZK6"/>
<feature type="transmembrane region" description="Helical" evidence="6">
    <location>
        <begin position="104"/>
        <end position="130"/>
    </location>
</feature>
<dbReference type="PANTHER" id="PTHR42770:SF7">
    <property type="entry name" value="MEMBRANE PROTEIN"/>
    <property type="match status" value="1"/>
</dbReference>
<dbReference type="RefSeq" id="WP_140944534.1">
    <property type="nucleotide sequence ID" value="NZ_FAOO01000004.1"/>
</dbReference>
<dbReference type="GO" id="GO:0022857">
    <property type="term" value="F:transmembrane transporter activity"/>
    <property type="evidence" value="ECO:0007669"/>
    <property type="project" value="InterPro"/>
</dbReference>
<feature type="transmembrane region" description="Helical" evidence="6">
    <location>
        <begin position="6"/>
        <end position="22"/>
    </location>
</feature>
<evidence type="ECO:0000256" key="1">
    <source>
        <dbReference type="ARBA" id="ARBA00004651"/>
    </source>
</evidence>
<gene>
    <name evidence="7" type="ORF">JGI1_00748</name>
</gene>
<dbReference type="PANTHER" id="PTHR42770">
    <property type="entry name" value="AMINO ACID TRANSPORTER-RELATED"/>
    <property type="match status" value="1"/>
</dbReference>
<keyword evidence="5 6" id="KW-0472">Membrane</keyword>
<protein>
    <submittedName>
        <fullName evidence="7">Amino acid transporter</fullName>
    </submittedName>
</protein>
<keyword evidence="4 6" id="KW-1133">Transmembrane helix</keyword>
<evidence type="ECO:0000256" key="5">
    <source>
        <dbReference type="ARBA" id="ARBA00023136"/>
    </source>
</evidence>
<reference evidence="8" key="1">
    <citation type="submission" date="2015-11" db="EMBL/GenBank/DDBJ databases">
        <authorList>
            <person name="Varghese N."/>
        </authorList>
    </citation>
    <scope>NUCLEOTIDE SEQUENCE [LARGE SCALE GENOMIC DNA]</scope>
</reference>
<name>A0A0S4MZK6_9BACT</name>
<dbReference type="Pfam" id="PF13520">
    <property type="entry name" value="AA_permease_2"/>
    <property type="match status" value="1"/>
</dbReference>
<evidence type="ECO:0000256" key="4">
    <source>
        <dbReference type="ARBA" id="ARBA00022989"/>
    </source>
</evidence>
<dbReference type="EMBL" id="FAOO01000004">
    <property type="protein sequence ID" value="CUU03439.1"/>
    <property type="molecule type" value="Genomic_DNA"/>
</dbReference>
<keyword evidence="3 6" id="KW-0812">Transmembrane</keyword>
<evidence type="ECO:0000256" key="6">
    <source>
        <dbReference type="SAM" id="Phobius"/>
    </source>
</evidence>
<dbReference type="OrthoDB" id="9759676at2"/>
<evidence type="ECO:0000313" key="7">
    <source>
        <dbReference type="EMBL" id="CUU03439.1"/>
    </source>
</evidence>
<comment type="subcellular location">
    <subcellularLocation>
        <location evidence="1">Cell membrane</location>
        <topology evidence="1">Multi-pass membrane protein</topology>
    </subcellularLocation>
</comment>
<feature type="transmembrane region" description="Helical" evidence="6">
    <location>
        <begin position="447"/>
        <end position="465"/>
    </location>
</feature>